<reference key="2">
    <citation type="submission" date="2011-10" db="EMBL/GenBank/DDBJ databases">
        <title>The genome and transcriptome sequence of Clonorchis sinensis provide insights into the carcinogenic liver fluke.</title>
        <authorList>
            <person name="Wang X."/>
            <person name="Huang Y."/>
            <person name="Chen W."/>
            <person name="Liu H."/>
            <person name="Guo L."/>
            <person name="Chen Y."/>
            <person name="Luo F."/>
            <person name="Zhou W."/>
            <person name="Sun J."/>
            <person name="Mao Q."/>
            <person name="Liang P."/>
            <person name="Zhou C."/>
            <person name="Tian Y."/>
            <person name="Men J."/>
            <person name="Lv X."/>
            <person name="Huang L."/>
            <person name="Zhou J."/>
            <person name="Hu Y."/>
            <person name="Li R."/>
            <person name="Zhang F."/>
            <person name="Lei H."/>
            <person name="Li X."/>
            <person name="Hu X."/>
            <person name="Liang C."/>
            <person name="Xu J."/>
            <person name="Wu Z."/>
            <person name="Yu X."/>
        </authorList>
    </citation>
    <scope>NUCLEOTIDE SEQUENCE</scope>
    <source>
        <strain>Henan</strain>
    </source>
</reference>
<sequence length="343" mass="39278">MQNCFDHAEVFRCHSKQMLRITRRLLGQTHDTRPLSPVQKMLQFSGGVATEEQIPPVSVKNFAVSVPWLQRATACRNLRGRTVAAHVFLEQQLSMHRAKCHKRTSPTIRHLQRGDVSVQEYSCGANIEVKTEGNFSVPRDIPQYTFCQWTLRVPDGQKLQLEFRKNRIGRFLNRFVATCLKSKMLETLKHATVRQTIGFGFVLLIIVYRAKMIHTLPVTNQISNPSLGRAGQNVDLFVPVQNGFHMWQSTTIKHLRQHLIKVTYKMRKSTGRSDSVSNSVGLFERFLLMFIGRLPESSDQPCTHVVRIPLMKTIFVGRCPLPLPSELLSGDHLCRCEKRRHGI</sequence>
<reference evidence="1" key="1">
    <citation type="journal article" date="2011" name="Genome Biol.">
        <title>The draft genome of the carcinogenic human liver fluke Clonorchis sinensis.</title>
        <authorList>
            <person name="Wang X."/>
            <person name="Chen W."/>
            <person name="Huang Y."/>
            <person name="Sun J."/>
            <person name="Men J."/>
            <person name="Liu H."/>
            <person name="Luo F."/>
            <person name="Guo L."/>
            <person name="Lv X."/>
            <person name="Deng C."/>
            <person name="Zhou C."/>
            <person name="Fan Y."/>
            <person name="Li X."/>
            <person name="Huang L."/>
            <person name="Hu Y."/>
            <person name="Liang C."/>
            <person name="Hu X."/>
            <person name="Xu J."/>
            <person name="Yu X."/>
        </authorList>
    </citation>
    <scope>NUCLEOTIDE SEQUENCE [LARGE SCALE GENOMIC DNA]</scope>
    <source>
        <strain evidence="1">Henan</strain>
    </source>
</reference>
<dbReference type="InterPro" id="IPR035914">
    <property type="entry name" value="Sperma_CUB_dom_sf"/>
</dbReference>
<proteinExistence type="predicted"/>
<evidence type="ECO:0000313" key="1">
    <source>
        <dbReference type="EMBL" id="GAA55072.1"/>
    </source>
</evidence>
<dbReference type="Proteomes" id="UP000008909">
    <property type="component" value="Unassembled WGS sequence"/>
</dbReference>
<dbReference type="SUPFAM" id="SSF49854">
    <property type="entry name" value="Spermadhesin, CUB domain"/>
    <property type="match status" value="1"/>
</dbReference>
<protein>
    <recommendedName>
        <fullName evidence="3">CUB domain-containing protein</fullName>
    </recommendedName>
</protein>
<keyword evidence="2" id="KW-1185">Reference proteome</keyword>
<dbReference type="AlphaFoldDB" id="G7YQ41"/>
<organism evidence="1 2">
    <name type="scientific">Clonorchis sinensis</name>
    <name type="common">Chinese liver fluke</name>
    <dbReference type="NCBI Taxonomy" id="79923"/>
    <lineage>
        <taxon>Eukaryota</taxon>
        <taxon>Metazoa</taxon>
        <taxon>Spiralia</taxon>
        <taxon>Lophotrochozoa</taxon>
        <taxon>Platyhelminthes</taxon>
        <taxon>Trematoda</taxon>
        <taxon>Digenea</taxon>
        <taxon>Opisthorchiida</taxon>
        <taxon>Opisthorchiata</taxon>
        <taxon>Opisthorchiidae</taxon>
        <taxon>Clonorchis</taxon>
    </lineage>
</organism>
<name>G7YQ41_CLOSI</name>
<accession>G7YQ41</accession>
<gene>
    <name evidence="1" type="ORF">CLF_106639</name>
</gene>
<evidence type="ECO:0000313" key="2">
    <source>
        <dbReference type="Proteomes" id="UP000008909"/>
    </source>
</evidence>
<dbReference type="EMBL" id="DF143959">
    <property type="protein sequence ID" value="GAA55072.1"/>
    <property type="molecule type" value="Genomic_DNA"/>
</dbReference>
<evidence type="ECO:0008006" key="3">
    <source>
        <dbReference type="Google" id="ProtNLM"/>
    </source>
</evidence>